<evidence type="ECO:0000313" key="3">
    <source>
        <dbReference type="Proteomes" id="UP000790833"/>
    </source>
</evidence>
<dbReference type="InterPro" id="IPR037365">
    <property type="entry name" value="Slowmo/Ups"/>
</dbReference>
<name>A0A9P8AK54_9ASCO</name>
<feature type="domain" description="PRELI/MSF1" evidence="1">
    <location>
        <begin position="2"/>
        <end position="172"/>
    </location>
</feature>
<evidence type="ECO:0000313" key="2">
    <source>
        <dbReference type="EMBL" id="KAG7195541.1"/>
    </source>
</evidence>
<comment type="caution">
    <text evidence="2">The sequence shown here is derived from an EMBL/GenBank/DDBJ whole genome shotgun (WGS) entry which is preliminary data.</text>
</comment>
<dbReference type="PANTHER" id="PTHR11158">
    <property type="entry name" value="MSF1/PX19 RELATED"/>
    <property type="match status" value="1"/>
</dbReference>
<dbReference type="AlphaFoldDB" id="A0A9P8AK54"/>
<proteinExistence type="predicted"/>
<dbReference type="Proteomes" id="UP000790833">
    <property type="component" value="Unassembled WGS sequence"/>
</dbReference>
<sequence length="183" mass="21513">MVLHFESVHTFDHDFATATTAYYNRYPNPYTNNVQCMDMLDCHVDSDGCLWTTRMMKKTGRLPKFIKPILGNSLSSWVIEKSVINPETQTMWSYTANMDHRKFIKVEEYVKYRVVDGNSGQTTVNSKVIFLSNLIGLKQKVEQWSHNKFTQNIKNSREGMMYVMNSFKEKRELWMKNNQSLIT</sequence>
<dbReference type="OrthoDB" id="341300at2759"/>
<reference evidence="2" key="1">
    <citation type="submission" date="2021-03" db="EMBL/GenBank/DDBJ databases">
        <authorList>
            <person name="Palmer J.M."/>
        </authorList>
    </citation>
    <scope>NUCLEOTIDE SEQUENCE</scope>
    <source>
        <strain evidence="2">ARV_011</strain>
    </source>
</reference>
<dbReference type="RefSeq" id="XP_043051086.1">
    <property type="nucleotide sequence ID" value="XM_043194034.1"/>
</dbReference>
<accession>A0A9P8AK54</accession>
<dbReference type="InterPro" id="IPR006797">
    <property type="entry name" value="PRELI/MSF1_dom"/>
</dbReference>
<dbReference type="GO" id="GO:0005758">
    <property type="term" value="C:mitochondrial intermembrane space"/>
    <property type="evidence" value="ECO:0007669"/>
    <property type="project" value="InterPro"/>
</dbReference>
<keyword evidence="3" id="KW-1185">Reference proteome</keyword>
<dbReference type="Pfam" id="PF04707">
    <property type="entry name" value="PRELI"/>
    <property type="match status" value="1"/>
</dbReference>
<dbReference type="PROSITE" id="PS50904">
    <property type="entry name" value="PRELI_MSF1"/>
    <property type="match status" value="1"/>
</dbReference>
<dbReference type="GeneID" id="66116678"/>
<evidence type="ECO:0000259" key="1">
    <source>
        <dbReference type="PROSITE" id="PS50904"/>
    </source>
</evidence>
<protein>
    <recommendedName>
        <fullName evidence="1">PRELI/MSF1 domain-containing protein</fullName>
    </recommendedName>
</protein>
<dbReference type="EMBL" id="JAHMUF010000003">
    <property type="protein sequence ID" value="KAG7195541.1"/>
    <property type="molecule type" value="Genomic_DNA"/>
</dbReference>
<gene>
    <name evidence="2" type="ORF">KQ657_003304</name>
</gene>
<organism evidence="2 3">
    <name type="scientific">Scheffersomyces spartinae</name>
    <dbReference type="NCBI Taxonomy" id="45513"/>
    <lineage>
        <taxon>Eukaryota</taxon>
        <taxon>Fungi</taxon>
        <taxon>Dikarya</taxon>
        <taxon>Ascomycota</taxon>
        <taxon>Saccharomycotina</taxon>
        <taxon>Pichiomycetes</taxon>
        <taxon>Debaryomycetaceae</taxon>
        <taxon>Scheffersomyces</taxon>
    </lineage>
</organism>